<organism evidence="4 5">
    <name type="scientific">Phocoenobacter skyensis</name>
    <dbReference type="NCBI Taxonomy" id="97481"/>
    <lineage>
        <taxon>Bacteria</taxon>
        <taxon>Pseudomonadati</taxon>
        <taxon>Pseudomonadota</taxon>
        <taxon>Gammaproteobacteria</taxon>
        <taxon>Pasteurellales</taxon>
        <taxon>Pasteurellaceae</taxon>
        <taxon>Phocoenobacter</taxon>
    </lineage>
</organism>
<evidence type="ECO:0000313" key="6">
    <source>
        <dbReference type="Proteomes" id="UP001224812"/>
    </source>
</evidence>
<keyword evidence="1" id="KW-1133">Transmembrane helix</keyword>
<feature type="transmembrane region" description="Helical" evidence="1">
    <location>
        <begin position="21"/>
        <end position="43"/>
    </location>
</feature>
<keyword evidence="6" id="KW-1185">Reference proteome</keyword>
<dbReference type="Proteomes" id="UP001224812">
    <property type="component" value="Unassembled WGS sequence"/>
</dbReference>
<dbReference type="AlphaFoldDB" id="A0A1H7UWA5"/>
<dbReference type="STRING" id="97481.SAMN05444853_10340"/>
<reference evidence="3" key="4">
    <citation type="journal article" date="2023" name="Front. Microbiol.">
        <title>Phylogeography and host specificity of Pasteurellaceae pathogenic to sea-farmed fish in the north-east Atlantic.</title>
        <authorList>
            <person name="Gulla S."/>
            <person name="Colquhoun D.J."/>
            <person name="Olsen A.B."/>
            <person name="Spilsberg B."/>
            <person name="Lagesen K."/>
            <person name="Aakesson C.P."/>
            <person name="Strom S."/>
            <person name="Manji F."/>
            <person name="Birkbeck T.H."/>
            <person name="Nilsen H.K."/>
        </authorList>
    </citation>
    <scope>NUCLEOTIDE SEQUENCE</scope>
    <source>
        <strain evidence="3">98B1</strain>
    </source>
</reference>
<dbReference type="EMBL" id="FOBN01000003">
    <property type="protein sequence ID" value="SEM01231.1"/>
    <property type="molecule type" value="Genomic_DNA"/>
</dbReference>
<reference evidence="5" key="1">
    <citation type="submission" date="2016-10" db="EMBL/GenBank/DDBJ databases">
        <authorList>
            <person name="Varghese N."/>
            <person name="Submissions S."/>
        </authorList>
    </citation>
    <scope>NUCLEOTIDE SEQUENCE [LARGE SCALE GENOMIC DNA]</scope>
    <source>
        <strain evidence="5">DSM 24204</strain>
    </source>
</reference>
<evidence type="ECO:0000313" key="2">
    <source>
        <dbReference type="EMBL" id="MDP8084353.1"/>
    </source>
</evidence>
<evidence type="ECO:0000313" key="4">
    <source>
        <dbReference type="EMBL" id="SEM01231.1"/>
    </source>
</evidence>
<dbReference type="PROSITE" id="PS51257">
    <property type="entry name" value="PROKAR_LIPOPROTEIN"/>
    <property type="match status" value="1"/>
</dbReference>
<dbReference type="GeneID" id="83545121"/>
<evidence type="ECO:0000313" key="3">
    <source>
        <dbReference type="EMBL" id="MDP8175552.1"/>
    </source>
</evidence>
<evidence type="ECO:0000313" key="5">
    <source>
        <dbReference type="Proteomes" id="UP000198883"/>
    </source>
</evidence>
<dbReference type="RefSeq" id="WP_090920218.1">
    <property type="nucleotide sequence ID" value="NZ_CP016180.1"/>
</dbReference>
<dbReference type="EMBL" id="JASAVS010000001">
    <property type="protein sequence ID" value="MDP8084353.1"/>
    <property type="molecule type" value="Genomic_DNA"/>
</dbReference>
<proteinExistence type="predicted"/>
<accession>A0A1H7UWA5</accession>
<dbReference type="Proteomes" id="UP000198883">
    <property type="component" value="Unassembled WGS sequence"/>
</dbReference>
<dbReference type="Proteomes" id="UP001231736">
    <property type="component" value="Unassembled WGS sequence"/>
</dbReference>
<sequence length="169" mass="20046">MKWLRSYYLQPKSYIYLFINYLLKHPYVVGLFIGCVILSYPAYDFFNKYTIRNTERTLNNRLILNKAQLDKQLKTLNVLVESNDIDPLAVNKKIKEILITSNMNIESVLWDKESNVIDVVFHQTFENVYDVIKHINQINHISFNEISLIKLKRNNFIQCILSLSILEKE</sequence>
<dbReference type="EMBL" id="JASAYT010000030">
    <property type="protein sequence ID" value="MDP8175552.1"/>
    <property type="molecule type" value="Genomic_DNA"/>
</dbReference>
<evidence type="ECO:0000256" key="1">
    <source>
        <dbReference type="SAM" id="Phobius"/>
    </source>
</evidence>
<protein>
    <submittedName>
        <fullName evidence="4">Uncharacterized protein</fullName>
    </submittedName>
</protein>
<reference evidence="4" key="2">
    <citation type="submission" date="2016-10" db="EMBL/GenBank/DDBJ databases">
        <authorList>
            <person name="de Groot N.N."/>
        </authorList>
    </citation>
    <scope>NUCLEOTIDE SEQUENCE [LARGE SCALE GENOMIC DNA]</scope>
    <source>
        <strain evidence="4">DSM 24204</strain>
    </source>
</reference>
<name>A0A1H7UWA5_9PAST</name>
<keyword evidence="1" id="KW-0472">Membrane</keyword>
<dbReference type="OrthoDB" id="5682378at2"/>
<reference evidence="2 6" key="3">
    <citation type="journal article" date="2023" name="Front. Microbiol.">
        <title>Phylogeography and host specificity of Pasteurellaceae pathogenic to sea-farmed fish in the north-east Atlantic.</title>
        <authorList>
            <person name="Gulla S."/>
            <person name="Colquhoun D.J."/>
            <person name="Olsen A.B."/>
            <person name="Spilsberg B."/>
            <person name="Lagesen K."/>
            <person name="Aakesson C.P."/>
            <person name="Strom S."/>
            <person name="Manji F."/>
            <person name="Birkbeck T.H."/>
            <person name="Nilsen H.K."/>
        </authorList>
    </citation>
    <scope>NUCLEOTIDE SEQUENCE [LARGE SCALE GENOMIC DNA]</scope>
    <source>
        <strain evidence="2 6">VIO11850</strain>
    </source>
</reference>
<gene>
    <name evidence="2" type="ORF">QJT92_00195</name>
    <name evidence="3" type="ORF">QJU97_08790</name>
    <name evidence="4" type="ORF">SAMN05444853_10340</name>
</gene>
<keyword evidence="1" id="KW-0812">Transmembrane</keyword>